<reference evidence="2" key="1">
    <citation type="submission" date="2023-05" db="EMBL/GenBank/DDBJ databases">
        <title>Draft genome of Pseudofrankia sp. BMG5.37.</title>
        <authorList>
            <person name="Gtari M."/>
            <person name="Ghodhbane F."/>
            <person name="Sbissi I."/>
        </authorList>
    </citation>
    <scope>NUCLEOTIDE SEQUENCE [LARGE SCALE GENOMIC DNA]</scope>
    <source>
        <strain evidence="2">BMG 814</strain>
    </source>
</reference>
<dbReference type="SUPFAM" id="SSF103084">
    <property type="entry name" value="Holliday junction resolvase RusA"/>
    <property type="match status" value="1"/>
</dbReference>
<organism evidence="1 2">
    <name type="scientific">Blastococcus carthaginiensis</name>
    <dbReference type="NCBI Taxonomy" id="3050034"/>
    <lineage>
        <taxon>Bacteria</taxon>
        <taxon>Bacillati</taxon>
        <taxon>Actinomycetota</taxon>
        <taxon>Actinomycetes</taxon>
        <taxon>Geodermatophilales</taxon>
        <taxon>Geodermatophilaceae</taxon>
        <taxon>Blastococcus</taxon>
    </lineage>
</organism>
<dbReference type="InterPro" id="IPR036614">
    <property type="entry name" value="RusA-like_sf"/>
</dbReference>
<protein>
    <submittedName>
        <fullName evidence="1">RusA family crossover junction endodeoxyribonuclease</fullName>
    </submittedName>
</protein>
<sequence>MRDVLELEVLGSPKPKGSLRHVGRGRLVEQLEGSKPWREAVKWAALEAIAARAGTRTPAAALTGPVTVDLTVTVAKPKSAPRTRRTWPITRSSGDADKHLRNVLDALVDAAVMGDDSQVIEATVRKVYPGEHVHALAVPGARIFVVPLQPLVTTLPLPAVEL</sequence>
<evidence type="ECO:0000313" key="1">
    <source>
        <dbReference type="EMBL" id="MDP5182147.1"/>
    </source>
</evidence>
<gene>
    <name evidence="1" type="ORF">QOZ88_05820</name>
</gene>
<dbReference type="Gene3D" id="3.30.1330.70">
    <property type="entry name" value="Holliday junction resolvase RusA"/>
    <property type="match status" value="1"/>
</dbReference>
<dbReference type="EMBL" id="JASNFN010000004">
    <property type="protein sequence ID" value="MDP5182147.1"/>
    <property type="molecule type" value="Genomic_DNA"/>
</dbReference>
<dbReference type="Proteomes" id="UP001233673">
    <property type="component" value="Unassembled WGS sequence"/>
</dbReference>
<proteinExistence type="predicted"/>
<dbReference type="RefSeq" id="WP_305998849.1">
    <property type="nucleotide sequence ID" value="NZ_JASNFN010000004.1"/>
</dbReference>
<dbReference type="Pfam" id="PF05866">
    <property type="entry name" value="RusA"/>
    <property type="match status" value="1"/>
</dbReference>
<keyword evidence="2" id="KW-1185">Reference proteome</keyword>
<evidence type="ECO:0000313" key="2">
    <source>
        <dbReference type="Proteomes" id="UP001233673"/>
    </source>
</evidence>
<dbReference type="InterPro" id="IPR008822">
    <property type="entry name" value="Endonuclease_RusA-like"/>
</dbReference>
<name>A0ABT9I998_9ACTN</name>
<accession>A0ABT9I998</accession>
<comment type="caution">
    <text evidence="1">The sequence shown here is derived from an EMBL/GenBank/DDBJ whole genome shotgun (WGS) entry which is preliminary data.</text>
</comment>